<comment type="caution">
    <text evidence="1">The sequence shown here is derived from an EMBL/GenBank/DDBJ whole genome shotgun (WGS) entry which is preliminary data.</text>
</comment>
<dbReference type="Proteomes" id="UP000187455">
    <property type="component" value="Unassembled WGS sequence"/>
</dbReference>
<name>A0A1R0GRX6_9FUNG</name>
<dbReference type="EMBL" id="LSSL01004233">
    <property type="protein sequence ID" value="OLY79625.1"/>
    <property type="molecule type" value="Genomic_DNA"/>
</dbReference>
<protein>
    <submittedName>
        <fullName evidence="1">Uncharacterized protein</fullName>
    </submittedName>
</protein>
<dbReference type="OrthoDB" id="5417660at2759"/>
<organism evidence="1 2">
    <name type="scientific">Smittium mucronatum</name>
    <dbReference type="NCBI Taxonomy" id="133383"/>
    <lineage>
        <taxon>Eukaryota</taxon>
        <taxon>Fungi</taxon>
        <taxon>Fungi incertae sedis</taxon>
        <taxon>Zoopagomycota</taxon>
        <taxon>Kickxellomycotina</taxon>
        <taxon>Harpellomycetes</taxon>
        <taxon>Harpellales</taxon>
        <taxon>Legeriomycetaceae</taxon>
        <taxon>Smittium</taxon>
    </lineage>
</organism>
<gene>
    <name evidence="1" type="ORF">AYI68_g6299</name>
</gene>
<dbReference type="Gene3D" id="3.30.70.270">
    <property type="match status" value="1"/>
</dbReference>
<dbReference type="SUPFAM" id="SSF56672">
    <property type="entry name" value="DNA/RNA polymerases"/>
    <property type="match status" value="1"/>
</dbReference>
<reference evidence="1 2" key="1">
    <citation type="journal article" date="2016" name="Mol. Biol. Evol.">
        <title>Genome-Wide Survey of Gut Fungi (Harpellales) Reveals the First Horizontally Transferred Ubiquitin Gene from a Mosquito Host.</title>
        <authorList>
            <person name="Wang Y."/>
            <person name="White M.M."/>
            <person name="Kvist S."/>
            <person name="Moncalvo J.M."/>
        </authorList>
    </citation>
    <scope>NUCLEOTIDE SEQUENCE [LARGE SCALE GENOMIC DNA]</scope>
    <source>
        <strain evidence="1 2">ALG-7-W6</strain>
    </source>
</reference>
<dbReference type="STRING" id="133383.A0A1R0GRX6"/>
<proteinExistence type="predicted"/>
<sequence length="98" mass="11387">MWPQRGPHRHDICRSCIDNFTELAAPLYTLLQKENEFNWDTNCDTFFQKSNFAMTSVPILAHPGTFSKFHRYIHGTCTELHVDHLEPITALNNEDPRG</sequence>
<dbReference type="InterPro" id="IPR043128">
    <property type="entry name" value="Rev_trsase/Diguanyl_cyclase"/>
</dbReference>
<dbReference type="AlphaFoldDB" id="A0A1R0GRX6"/>
<dbReference type="InterPro" id="IPR043502">
    <property type="entry name" value="DNA/RNA_pol_sf"/>
</dbReference>
<evidence type="ECO:0000313" key="1">
    <source>
        <dbReference type="EMBL" id="OLY79625.1"/>
    </source>
</evidence>
<accession>A0A1R0GRX6</accession>
<evidence type="ECO:0000313" key="2">
    <source>
        <dbReference type="Proteomes" id="UP000187455"/>
    </source>
</evidence>
<keyword evidence="2" id="KW-1185">Reference proteome</keyword>